<name>A0A5E4YMH7_9BURK</name>
<evidence type="ECO:0000313" key="2">
    <source>
        <dbReference type="Proteomes" id="UP000383971"/>
    </source>
</evidence>
<proteinExistence type="predicted"/>
<evidence type="ECO:0000313" key="1">
    <source>
        <dbReference type="EMBL" id="VVE49123.1"/>
    </source>
</evidence>
<gene>
    <name evidence="1" type="ORF">PCO31111_04614</name>
</gene>
<protein>
    <submittedName>
        <fullName evidence="1">Porin</fullName>
    </submittedName>
</protein>
<accession>A0A5E4YMH7</accession>
<dbReference type="EMBL" id="CABPSE010000021">
    <property type="protein sequence ID" value="VVE49123.1"/>
    <property type="molecule type" value="Genomic_DNA"/>
</dbReference>
<sequence>MDNVGGPTGTGAQSKIAVVAGMRHKFQGGFQADSHRIAGMTGGTADAIHPVAKGSAACRRGLLCIGEGQFLRISLTLCV</sequence>
<dbReference type="AlphaFoldDB" id="A0A5E4YMH7"/>
<dbReference type="Proteomes" id="UP000383971">
    <property type="component" value="Unassembled WGS sequence"/>
</dbReference>
<keyword evidence="2" id="KW-1185">Reference proteome</keyword>
<reference evidence="1 2" key="1">
    <citation type="submission" date="2019-08" db="EMBL/GenBank/DDBJ databases">
        <authorList>
            <person name="Peeters C."/>
        </authorList>
    </citation>
    <scope>NUCLEOTIDE SEQUENCE [LARGE SCALE GENOMIC DNA]</scope>
    <source>
        <strain evidence="1 2">LMG 31111</strain>
    </source>
</reference>
<organism evidence="1 2">
    <name type="scientific">Pandoraea communis</name>
    <dbReference type="NCBI Taxonomy" id="2508297"/>
    <lineage>
        <taxon>Bacteria</taxon>
        <taxon>Pseudomonadati</taxon>
        <taxon>Pseudomonadota</taxon>
        <taxon>Betaproteobacteria</taxon>
        <taxon>Burkholderiales</taxon>
        <taxon>Burkholderiaceae</taxon>
        <taxon>Pandoraea</taxon>
    </lineage>
</organism>